<evidence type="ECO:0000313" key="3">
    <source>
        <dbReference type="EMBL" id="TCO17938.1"/>
    </source>
</evidence>
<reference evidence="3 4" key="1">
    <citation type="journal article" date="2015" name="Stand. Genomic Sci.">
        <title>Genomic Encyclopedia of Bacterial and Archaeal Type Strains, Phase III: the genomes of soil and plant-associated and newly described type strains.</title>
        <authorList>
            <person name="Whitman W.B."/>
            <person name="Woyke T."/>
            <person name="Klenk H.P."/>
            <person name="Zhou Y."/>
            <person name="Lilburn T.G."/>
            <person name="Beck B.J."/>
            <person name="De Vos P."/>
            <person name="Vandamme P."/>
            <person name="Eisen J.A."/>
            <person name="Garrity G."/>
            <person name="Hugenholtz P."/>
            <person name="Kyrpides N.C."/>
        </authorList>
    </citation>
    <scope>NUCLEOTIDE SEQUENCE [LARGE SCALE GENOMIC DNA]</scope>
    <source>
        <strain evidence="3 4">VKM Ac-2538</strain>
    </source>
</reference>
<proteinExistence type="predicted"/>
<feature type="transmembrane region" description="Helical" evidence="1">
    <location>
        <begin position="113"/>
        <end position="130"/>
    </location>
</feature>
<feature type="transmembrane region" description="Helical" evidence="1">
    <location>
        <begin position="64"/>
        <end position="83"/>
    </location>
</feature>
<feature type="transmembrane region" description="Helical" evidence="1">
    <location>
        <begin position="21"/>
        <end position="44"/>
    </location>
</feature>
<evidence type="ECO:0000259" key="2">
    <source>
        <dbReference type="Pfam" id="PF23636"/>
    </source>
</evidence>
<dbReference type="Pfam" id="PF23636">
    <property type="entry name" value="DUF7144"/>
    <property type="match status" value="1"/>
</dbReference>
<keyword evidence="1" id="KW-1133">Transmembrane helix</keyword>
<keyword evidence="4" id="KW-1185">Reference proteome</keyword>
<gene>
    <name evidence="3" type="ORF">EV644_113168</name>
</gene>
<comment type="caution">
    <text evidence="3">The sequence shown here is derived from an EMBL/GenBank/DDBJ whole genome shotgun (WGS) entry which is preliminary data.</text>
</comment>
<keyword evidence="1" id="KW-0472">Membrane</keyword>
<sequence length="137" mass="15002">MPIQDETDELETSSGWMVGGLAFAASVMVMVGSFSIVAGIAAIFDDGYIVVSRRYAFDLDTTAWGWIHLVLGIALVLAGFSLFANKAWAGIVALVLSVVSAIDHFFFIPYAPFWSILIIALNVWVIWALTQTRKIRS</sequence>
<dbReference type="Proteomes" id="UP000295818">
    <property type="component" value="Unassembled WGS sequence"/>
</dbReference>
<name>A0ABY2BFB7_9ACTN</name>
<dbReference type="RefSeq" id="WP_132192160.1">
    <property type="nucleotide sequence ID" value="NZ_SLWM01000013.1"/>
</dbReference>
<organism evidence="3 4">
    <name type="scientific">Kribbella orskensis</name>
    <dbReference type="NCBI Taxonomy" id="2512216"/>
    <lineage>
        <taxon>Bacteria</taxon>
        <taxon>Bacillati</taxon>
        <taxon>Actinomycetota</taxon>
        <taxon>Actinomycetes</taxon>
        <taxon>Propionibacteriales</taxon>
        <taxon>Kribbellaceae</taxon>
        <taxon>Kribbella</taxon>
    </lineage>
</organism>
<evidence type="ECO:0000256" key="1">
    <source>
        <dbReference type="SAM" id="Phobius"/>
    </source>
</evidence>
<dbReference type="EMBL" id="SLWM01000013">
    <property type="protein sequence ID" value="TCO17938.1"/>
    <property type="molecule type" value="Genomic_DNA"/>
</dbReference>
<feature type="domain" description="DUF7144" evidence="2">
    <location>
        <begin position="21"/>
        <end position="133"/>
    </location>
</feature>
<protein>
    <recommendedName>
        <fullName evidence="2">DUF7144 domain-containing protein</fullName>
    </recommendedName>
</protein>
<keyword evidence="1" id="KW-0812">Transmembrane</keyword>
<dbReference type="InterPro" id="IPR055568">
    <property type="entry name" value="DUF7144"/>
</dbReference>
<accession>A0ABY2BFB7</accession>
<evidence type="ECO:0000313" key="4">
    <source>
        <dbReference type="Proteomes" id="UP000295818"/>
    </source>
</evidence>